<proteinExistence type="inferred from homology"/>
<keyword evidence="3" id="KW-1185">Reference proteome</keyword>
<sequence>MLDVLAYLFQVFHHAEETPDLPRLTHELAEAGFEDDEIGEALAWLDEVDQVDFAAYAPLAGRHMARQLHPQELALLSAEAIGYWFSLERSGALDAAERELVLDRVHGHAPLHTGLERLQRLVLLAVWPQRHARAGFLIEDILFGRSDAVLH</sequence>
<dbReference type="PANTHER" id="PTHR38692:SF1">
    <property type="entry name" value="PROTEIN SMG"/>
    <property type="match status" value="1"/>
</dbReference>
<dbReference type="Proteomes" id="UP001061302">
    <property type="component" value="Chromosome"/>
</dbReference>
<organism evidence="2 3">
    <name type="scientific">Chitiniphilus purpureus</name>
    <dbReference type="NCBI Taxonomy" id="2981137"/>
    <lineage>
        <taxon>Bacteria</taxon>
        <taxon>Pseudomonadati</taxon>
        <taxon>Pseudomonadota</taxon>
        <taxon>Betaproteobacteria</taxon>
        <taxon>Neisseriales</taxon>
        <taxon>Chitinibacteraceae</taxon>
        <taxon>Chitiniphilus</taxon>
    </lineage>
</organism>
<reference evidence="2" key="1">
    <citation type="submission" date="2022-10" db="EMBL/GenBank/DDBJ databases">
        <title>Chitiniphilus purpureus sp. nov., a novel chitin-degrading bacterium isolated from crawfish pond sediment.</title>
        <authorList>
            <person name="Li K."/>
        </authorList>
    </citation>
    <scope>NUCLEOTIDE SEQUENCE</scope>
    <source>
        <strain evidence="2">CD1</strain>
    </source>
</reference>
<dbReference type="PANTHER" id="PTHR38692">
    <property type="entry name" value="PROTEIN SMG"/>
    <property type="match status" value="1"/>
</dbReference>
<protein>
    <recommendedName>
        <fullName evidence="1">Protein Smg homolog</fullName>
    </recommendedName>
</protein>
<dbReference type="RefSeq" id="WP_263124405.1">
    <property type="nucleotide sequence ID" value="NZ_CP106753.1"/>
</dbReference>
<evidence type="ECO:0000256" key="1">
    <source>
        <dbReference type="HAMAP-Rule" id="MF_00598"/>
    </source>
</evidence>
<evidence type="ECO:0000313" key="2">
    <source>
        <dbReference type="EMBL" id="UXY15038.1"/>
    </source>
</evidence>
<name>A0ABY6DMX8_9NEIS</name>
<dbReference type="EMBL" id="CP106753">
    <property type="protein sequence ID" value="UXY15038.1"/>
    <property type="molecule type" value="Genomic_DNA"/>
</dbReference>
<accession>A0ABY6DMX8</accession>
<evidence type="ECO:0000313" key="3">
    <source>
        <dbReference type="Proteomes" id="UP001061302"/>
    </source>
</evidence>
<dbReference type="HAMAP" id="MF_00598">
    <property type="entry name" value="Smg"/>
    <property type="match status" value="1"/>
</dbReference>
<dbReference type="InterPro" id="IPR007456">
    <property type="entry name" value="Smg"/>
</dbReference>
<comment type="similarity">
    <text evidence="1">Belongs to the Smg family.</text>
</comment>
<dbReference type="Pfam" id="PF04361">
    <property type="entry name" value="DUF494"/>
    <property type="match status" value="1"/>
</dbReference>
<gene>
    <name evidence="1" type="primary">smg</name>
    <name evidence="2" type="ORF">N8I74_17245</name>
</gene>